<dbReference type="InterPro" id="IPR051270">
    <property type="entry name" value="Tyrosine-tRNA_ligase_regulator"/>
</dbReference>
<protein>
    <recommendedName>
        <fullName evidence="8">tRNA-binding domain-containing protein</fullName>
    </recommendedName>
</protein>
<evidence type="ECO:0000256" key="2">
    <source>
        <dbReference type="ARBA" id="ARBA00022490"/>
    </source>
</evidence>
<dbReference type="FunFam" id="2.40.50.140:FF:000047">
    <property type="entry name" value="tyrosine--tRNA ligase, cytoplasmic isoform X2"/>
    <property type="match status" value="1"/>
</dbReference>
<accession>A0AAV9ICJ9</accession>
<keyword evidence="5" id="KW-0648">Protein biosynthesis</keyword>
<evidence type="ECO:0000259" key="8">
    <source>
        <dbReference type="PROSITE" id="PS50886"/>
    </source>
</evidence>
<dbReference type="PANTHER" id="PTHR11586:SF33">
    <property type="entry name" value="AMINOACYL TRNA SYNTHASE COMPLEX-INTERACTING MULTIFUNCTIONAL PROTEIN 1"/>
    <property type="match status" value="1"/>
</dbReference>
<dbReference type="GO" id="GO:0017102">
    <property type="term" value="C:methionyl glutamyl tRNA synthetase complex"/>
    <property type="evidence" value="ECO:0007669"/>
    <property type="project" value="TreeGrafter"/>
</dbReference>
<evidence type="ECO:0000256" key="7">
    <source>
        <dbReference type="SAM" id="MobiDB-lite"/>
    </source>
</evidence>
<dbReference type="Gene3D" id="2.40.50.140">
    <property type="entry name" value="Nucleic acid-binding proteins"/>
    <property type="match status" value="1"/>
</dbReference>
<sequence length="354" mass="39267">MSRSNTLQQLVDFCTRNTLVDKNNQTGTCIWNELSKCNILSREDPLFGSVDSRAVQYWFEQAWNQDKSQLLESVNKHLSNKTYLVGERLTIADIAVYTGLYSTVQQMLSQPIAYADTLRWFDLLQNTLPQSQNLEKVEMDFAKLRIGTSAAAAAGATEKEEKTTSQQKKKEKSSSTKNIESEGKKESVDDEDISRLDIRVGKILSAKRHPDADTLYVEEIDVGEASARTVCSGLVKFIPDPEQLLGYCIVVCNLKPVTMRGIKSEAMILCATSPDGTKVELVQPPQGVQVGERVKFPGHDGIADSVLNPKKKIFEKIQPHFATTEDCIATWKGIPFTTSQGPCKVASIRGGTIR</sequence>
<dbReference type="InterPro" id="IPR012340">
    <property type="entry name" value="NA-bd_OB-fold"/>
</dbReference>
<dbReference type="Gene3D" id="1.20.1050.130">
    <property type="match status" value="1"/>
</dbReference>
<evidence type="ECO:0000313" key="10">
    <source>
        <dbReference type="Proteomes" id="UP001300502"/>
    </source>
</evidence>
<dbReference type="Pfam" id="PF21972">
    <property type="entry name" value="Arc1p_N_like"/>
    <property type="match status" value="1"/>
</dbReference>
<gene>
    <name evidence="9" type="ORF">GAYE_SCF08G3050</name>
</gene>
<evidence type="ECO:0000256" key="3">
    <source>
        <dbReference type="ARBA" id="ARBA00022555"/>
    </source>
</evidence>
<dbReference type="CDD" id="cd10289">
    <property type="entry name" value="GST_C_AaRS_like"/>
    <property type="match status" value="1"/>
</dbReference>
<evidence type="ECO:0000313" key="9">
    <source>
        <dbReference type="EMBL" id="KAK4525144.1"/>
    </source>
</evidence>
<evidence type="ECO:0000256" key="6">
    <source>
        <dbReference type="PROSITE-ProRule" id="PRU00209"/>
    </source>
</evidence>
<dbReference type="InterPro" id="IPR036282">
    <property type="entry name" value="Glutathione-S-Trfase_C_sf"/>
</dbReference>
<feature type="compositionally biased region" description="Basic and acidic residues" evidence="7">
    <location>
        <begin position="179"/>
        <end position="190"/>
    </location>
</feature>
<dbReference type="EMBL" id="JANCYU010000028">
    <property type="protein sequence ID" value="KAK4525144.1"/>
    <property type="molecule type" value="Genomic_DNA"/>
</dbReference>
<dbReference type="GO" id="GO:0000049">
    <property type="term" value="F:tRNA binding"/>
    <property type="evidence" value="ECO:0007669"/>
    <property type="project" value="UniProtKB-UniRule"/>
</dbReference>
<proteinExistence type="predicted"/>
<feature type="region of interest" description="Disordered" evidence="7">
    <location>
        <begin position="153"/>
        <end position="190"/>
    </location>
</feature>
<dbReference type="PANTHER" id="PTHR11586">
    <property type="entry name" value="TRNA-AMINOACYLATION COFACTOR ARC1 FAMILY MEMBER"/>
    <property type="match status" value="1"/>
</dbReference>
<dbReference type="AlphaFoldDB" id="A0AAV9ICJ9"/>
<feature type="domain" description="TRNA-binding" evidence="8">
    <location>
        <begin position="192"/>
        <end position="295"/>
    </location>
</feature>
<organism evidence="9 10">
    <name type="scientific">Galdieria yellowstonensis</name>
    <dbReference type="NCBI Taxonomy" id="3028027"/>
    <lineage>
        <taxon>Eukaryota</taxon>
        <taxon>Rhodophyta</taxon>
        <taxon>Bangiophyceae</taxon>
        <taxon>Galdieriales</taxon>
        <taxon>Galdieriaceae</taxon>
        <taxon>Galdieria</taxon>
    </lineage>
</organism>
<dbReference type="CDD" id="cd02799">
    <property type="entry name" value="tRNA_bind_EMAP-II_like"/>
    <property type="match status" value="1"/>
</dbReference>
<dbReference type="Proteomes" id="UP001300502">
    <property type="component" value="Unassembled WGS sequence"/>
</dbReference>
<dbReference type="InterPro" id="IPR053836">
    <property type="entry name" value="Arc1-like_N"/>
</dbReference>
<comment type="subcellular location">
    <subcellularLocation>
        <location evidence="1">Cytoplasm</location>
    </subcellularLocation>
</comment>
<evidence type="ECO:0000256" key="5">
    <source>
        <dbReference type="ARBA" id="ARBA00022917"/>
    </source>
</evidence>
<keyword evidence="10" id="KW-1185">Reference proteome</keyword>
<dbReference type="PROSITE" id="PS50886">
    <property type="entry name" value="TRBD"/>
    <property type="match status" value="1"/>
</dbReference>
<keyword evidence="3 6" id="KW-0820">tRNA-binding</keyword>
<evidence type="ECO:0000256" key="1">
    <source>
        <dbReference type="ARBA" id="ARBA00004496"/>
    </source>
</evidence>
<dbReference type="GO" id="GO:0006412">
    <property type="term" value="P:translation"/>
    <property type="evidence" value="ECO:0007669"/>
    <property type="project" value="UniProtKB-KW"/>
</dbReference>
<dbReference type="SUPFAM" id="SSF47616">
    <property type="entry name" value="GST C-terminal domain-like"/>
    <property type="match status" value="1"/>
</dbReference>
<comment type="caution">
    <text evidence="9">The sequence shown here is derived from an EMBL/GenBank/DDBJ whole genome shotgun (WGS) entry which is preliminary data.</text>
</comment>
<name>A0AAV9ICJ9_9RHOD</name>
<keyword evidence="4 6" id="KW-0694">RNA-binding</keyword>
<reference evidence="9 10" key="1">
    <citation type="submission" date="2022-07" db="EMBL/GenBank/DDBJ databases">
        <title>Genome-wide signatures of adaptation to extreme environments.</title>
        <authorList>
            <person name="Cho C.H."/>
            <person name="Yoon H.S."/>
        </authorList>
    </citation>
    <scope>NUCLEOTIDE SEQUENCE [LARGE SCALE GENOMIC DNA]</scope>
    <source>
        <strain evidence="9 10">108.79 E11</strain>
    </source>
</reference>
<evidence type="ECO:0000256" key="4">
    <source>
        <dbReference type="ARBA" id="ARBA00022884"/>
    </source>
</evidence>
<dbReference type="Pfam" id="PF01588">
    <property type="entry name" value="tRNA_bind"/>
    <property type="match status" value="1"/>
</dbReference>
<dbReference type="SUPFAM" id="SSF50249">
    <property type="entry name" value="Nucleic acid-binding proteins"/>
    <property type="match status" value="1"/>
</dbReference>
<dbReference type="InterPro" id="IPR002547">
    <property type="entry name" value="tRNA-bd_dom"/>
</dbReference>
<keyword evidence="2" id="KW-0963">Cytoplasm</keyword>